<dbReference type="EMBL" id="LR877156">
    <property type="protein sequence ID" value="CAD2218921.1"/>
    <property type="molecule type" value="Genomic_DNA"/>
</dbReference>
<evidence type="ECO:0000313" key="2">
    <source>
        <dbReference type="EMBL" id="CAD2218921.1"/>
    </source>
</evidence>
<proteinExistence type="predicted"/>
<reference evidence="2 3" key="1">
    <citation type="submission" date="2020-08" db="EMBL/GenBank/DDBJ databases">
        <authorList>
            <person name="Newling K."/>
            <person name="Davey J."/>
            <person name="Forrester S."/>
        </authorList>
    </citation>
    <scope>NUCLEOTIDE SEQUENCE [LARGE SCALE GENOMIC DNA]</scope>
    <source>
        <strain evidence="3">Crithidia deanei Carvalho (ATCC PRA-265)</strain>
    </source>
</reference>
<gene>
    <name evidence="2" type="ORF">ADEAN_000641400</name>
</gene>
<protein>
    <submittedName>
        <fullName evidence="2">Uncharacterized protein</fullName>
    </submittedName>
</protein>
<feature type="compositionally biased region" description="Polar residues" evidence="1">
    <location>
        <begin position="71"/>
        <end position="83"/>
    </location>
</feature>
<feature type="region of interest" description="Disordered" evidence="1">
    <location>
        <begin position="109"/>
        <end position="130"/>
    </location>
</feature>
<dbReference type="VEuPathDB" id="TriTrypDB:ADEAN_000641400"/>
<dbReference type="Proteomes" id="UP000515908">
    <property type="component" value="Chromosome 12"/>
</dbReference>
<accession>A0A7G2CIZ2</accession>
<dbReference type="AlphaFoldDB" id="A0A7G2CIZ2"/>
<name>A0A7G2CIZ2_9TRYP</name>
<evidence type="ECO:0000256" key="1">
    <source>
        <dbReference type="SAM" id="MobiDB-lite"/>
    </source>
</evidence>
<organism evidence="2 3">
    <name type="scientific">Angomonas deanei</name>
    <dbReference type="NCBI Taxonomy" id="59799"/>
    <lineage>
        <taxon>Eukaryota</taxon>
        <taxon>Discoba</taxon>
        <taxon>Euglenozoa</taxon>
        <taxon>Kinetoplastea</taxon>
        <taxon>Metakinetoplastina</taxon>
        <taxon>Trypanosomatida</taxon>
        <taxon>Trypanosomatidae</taxon>
        <taxon>Strigomonadinae</taxon>
        <taxon>Angomonas</taxon>
    </lineage>
</organism>
<evidence type="ECO:0000313" key="3">
    <source>
        <dbReference type="Proteomes" id="UP000515908"/>
    </source>
</evidence>
<sequence length="130" mass="14797">MQVLEGVFSQDQIKAYFEGNFLDESCRAVDEEHEMGRNGAQRSVFGNKTPMSWERLREQQGYGGVELSELRSGTSINGSSTPRETSRDHVIDHITLRRLLSESAQIIAERQPEPFGSTIRYNEDMEEEAN</sequence>
<feature type="region of interest" description="Disordered" evidence="1">
    <location>
        <begin position="64"/>
        <end position="90"/>
    </location>
</feature>
<keyword evidence="3" id="KW-1185">Reference proteome</keyword>